<dbReference type="EMBL" id="AZFT01000053">
    <property type="protein sequence ID" value="KRL83814.1"/>
    <property type="molecule type" value="Genomic_DNA"/>
</dbReference>
<reference evidence="2 3" key="1">
    <citation type="journal article" date="2015" name="Genome Announc.">
        <title>Expanding the biotechnology potential of lactobacilli through comparative genomics of 213 strains and associated genera.</title>
        <authorList>
            <person name="Sun Z."/>
            <person name="Harris H.M."/>
            <person name="McCann A."/>
            <person name="Guo C."/>
            <person name="Argimon S."/>
            <person name="Zhang W."/>
            <person name="Yang X."/>
            <person name="Jeffery I.B."/>
            <person name="Cooney J.C."/>
            <person name="Kagawa T.F."/>
            <person name="Liu W."/>
            <person name="Song Y."/>
            <person name="Salvetti E."/>
            <person name="Wrobel A."/>
            <person name="Rasinkangas P."/>
            <person name="Parkhill J."/>
            <person name="Rea M.C."/>
            <person name="O'Sullivan O."/>
            <person name="Ritari J."/>
            <person name="Douillard F.P."/>
            <person name="Paul Ross R."/>
            <person name="Yang R."/>
            <person name="Briner A.E."/>
            <person name="Felis G.E."/>
            <person name="de Vos W.M."/>
            <person name="Barrangou R."/>
            <person name="Klaenhammer T.R."/>
            <person name="Caufield P.W."/>
            <person name="Cui Y."/>
            <person name="Zhang H."/>
            <person name="O'Toole P.W."/>
        </authorList>
    </citation>
    <scope>NUCLEOTIDE SEQUENCE [LARGE SCALE GENOMIC DNA]</scope>
    <source>
        <strain evidence="2 3">DSM 16634</strain>
    </source>
</reference>
<accession>A0A0R1TQT4</accession>
<dbReference type="RefSeq" id="WP_025087713.1">
    <property type="nucleotide sequence ID" value="NZ_AZFT01000053.1"/>
</dbReference>
<gene>
    <name evidence="2" type="ORF">FC32_GL001076</name>
</gene>
<dbReference type="InterPro" id="IPR010982">
    <property type="entry name" value="Lambda_DNA-bd_dom_sf"/>
</dbReference>
<evidence type="ECO:0000259" key="1">
    <source>
        <dbReference type="PROSITE" id="PS50943"/>
    </source>
</evidence>
<dbReference type="Pfam" id="PF13274">
    <property type="entry name" value="SocA_Panacea"/>
    <property type="match status" value="1"/>
</dbReference>
<dbReference type="eggNOG" id="COG3600">
    <property type="taxonomic scope" value="Bacteria"/>
</dbReference>
<dbReference type="AlphaFoldDB" id="A0A0R1TQT4"/>
<sequence length="307" mass="35346">MVYQKDFTTTYTINGREYTVTAPALFDSTTDELLPNKELDDKAAEIARQLYREEMGLITPEELKKYRAKIGLSQRNLAELTGLSPNTVALYEAGAFPTTANNKLLKALINNDKILQQYIIDDSGNYSDELVSKINFYFQNENDVVTTQNGEPKYTAIQLANWFRVENYFEREFDLNIEPITQMKVIKLLYMAYGRYLAMTRNRLFSSPIIHMQYGPVITEVHDAFKSFTVLDQDKPSKVALDDYNTVSQDSEISELLNNVNQDYITYNAARLSKLTHQPDSPWSLTPDRMIIKDQLIFDTFSRGVEK</sequence>
<organism evidence="2 3">
    <name type="scientific">Ligilactobacillus apodemi DSM 16634 = JCM 16172</name>
    <dbReference type="NCBI Taxonomy" id="1423724"/>
    <lineage>
        <taxon>Bacteria</taxon>
        <taxon>Bacillati</taxon>
        <taxon>Bacillota</taxon>
        <taxon>Bacilli</taxon>
        <taxon>Lactobacillales</taxon>
        <taxon>Lactobacillaceae</taxon>
        <taxon>Ligilactobacillus</taxon>
    </lineage>
</organism>
<name>A0A0R1TQT4_9LACO</name>
<dbReference type="SMART" id="SM00530">
    <property type="entry name" value="HTH_XRE"/>
    <property type="match status" value="1"/>
</dbReference>
<dbReference type="InterPro" id="IPR001387">
    <property type="entry name" value="Cro/C1-type_HTH"/>
</dbReference>
<evidence type="ECO:0000313" key="3">
    <source>
        <dbReference type="Proteomes" id="UP000051324"/>
    </source>
</evidence>
<dbReference type="Pfam" id="PF01381">
    <property type="entry name" value="HTH_3"/>
    <property type="match status" value="1"/>
</dbReference>
<dbReference type="eggNOG" id="COG2944">
    <property type="taxonomic scope" value="Bacteria"/>
</dbReference>
<dbReference type="Gene3D" id="1.10.260.40">
    <property type="entry name" value="lambda repressor-like DNA-binding domains"/>
    <property type="match status" value="1"/>
</dbReference>
<dbReference type="InterPro" id="IPR025272">
    <property type="entry name" value="SocA_Panacea"/>
</dbReference>
<dbReference type="Proteomes" id="UP000051324">
    <property type="component" value="Unassembled WGS sequence"/>
</dbReference>
<dbReference type="OrthoDB" id="3213544at2"/>
<dbReference type="SUPFAM" id="SSF47413">
    <property type="entry name" value="lambda repressor-like DNA-binding domains"/>
    <property type="match status" value="1"/>
</dbReference>
<protein>
    <submittedName>
        <fullName evidence="2">Phage associated protein</fullName>
    </submittedName>
</protein>
<dbReference type="STRING" id="1423724.FC32_GL001076"/>
<proteinExistence type="predicted"/>
<dbReference type="PROSITE" id="PS50943">
    <property type="entry name" value="HTH_CROC1"/>
    <property type="match status" value="1"/>
</dbReference>
<feature type="domain" description="HTH cro/C1-type" evidence="1">
    <location>
        <begin position="63"/>
        <end position="94"/>
    </location>
</feature>
<dbReference type="GO" id="GO:0003677">
    <property type="term" value="F:DNA binding"/>
    <property type="evidence" value="ECO:0007669"/>
    <property type="project" value="InterPro"/>
</dbReference>
<keyword evidence="3" id="KW-1185">Reference proteome</keyword>
<comment type="caution">
    <text evidence="2">The sequence shown here is derived from an EMBL/GenBank/DDBJ whole genome shotgun (WGS) entry which is preliminary data.</text>
</comment>
<dbReference type="PATRIC" id="fig|1423724.4.peg.1119"/>
<evidence type="ECO:0000313" key="2">
    <source>
        <dbReference type="EMBL" id="KRL83814.1"/>
    </source>
</evidence>
<dbReference type="CDD" id="cd00093">
    <property type="entry name" value="HTH_XRE"/>
    <property type="match status" value="1"/>
</dbReference>